<dbReference type="RefSeq" id="WP_179486996.1">
    <property type="nucleotide sequence ID" value="NZ_JACCCW010000001.1"/>
</dbReference>
<sequence length="124" mass="14543">MKRRVLESWLLLLYFDWLMRFRGFSRVHAVVREQEIRPRATRLAEAEDLSHATDLACVFYFKRVLCLQRSAALAVLLRRHGRSAEMVIGAQLFPFLSHAWVEVEGRVINDKPSVTQLFQVLERC</sequence>
<dbReference type="Proteomes" id="UP000589520">
    <property type="component" value="Unassembled WGS sequence"/>
</dbReference>
<dbReference type="NCBIfam" id="NF033537">
    <property type="entry name" value="lasso_biosyn_B2"/>
    <property type="match status" value="1"/>
</dbReference>
<feature type="domain" description="Microcin J25-processing protein McjB C-terminal" evidence="1">
    <location>
        <begin position="10"/>
        <end position="122"/>
    </location>
</feature>
<keyword evidence="3" id="KW-1185">Reference proteome</keyword>
<dbReference type="EMBL" id="JACCCW010000001">
    <property type="protein sequence ID" value="NYF77967.1"/>
    <property type="molecule type" value="Genomic_DNA"/>
</dbReference>
<dbReference type="InterPro" id="IPR053521">
    <property type="entry name" value="McjB-like"/>
</dbReference>
<protein>
    <recommendedName>
        <fullName evidence="1">Microcin J25-processing protein McjB C-terminal domain-containing protein</fullName>
    </recommendedName>
</protein>
<dbReference type="InterPro" id="IPR032708">
    <property type="entry name" value="McjB_C"/>
</dbReference>
<dbReference type="AlphaFoldDB" id="A0A7Y9TJ66"/>
<evidence type="ECO:0000259" key="1">
    <source>
        <dbReference type="Pfam" id="PF13471"/>
    </source>
</evidence>
<dbReference type="Pfam" id="PF13471">
    <property type="entry name" value="Transglut_core3"/>
    <property type="match status" value="1"/>
</dbReference>
<comment type="caution">
    <text evidence="2">The sequence shown here is derived from an EMBL/GenBank/DDBJ whole genome shotgun (WGS) entry which is preliminary data.</text>
</comment>
<proteinExistence type="predicted"/>
<reference evidence="2 3" key="1">
    <citation type="submission" date="2020-07" db="EMBL/GenBank/DDBJ databases">
        <title>Genomic Encyclopedia of Type Strains, Phase IV (KMG-V): Genome sequencing to study the core and pangenomes of soil and plant-associated prokaryotes.</title>
        <authorList>
            <person name="Whitman W."/>
        </authorList>
    </citation>
    <scope>NUCLEOTIDE SEQUENCE [LARGE SCALE GENOMIC DNA]</scope>
    <source>
        <strain evidence="2 3">X4EP2</strain>
    </source>
</reference>
<name>A0A7Y9TJ66_9BACT</name>
<evidence type="ECO:0000313" key="2">
    <source>
        <dbReference type="EMBL" id="NYF77967.1"/>
    </source>
</evidence>
<gene>
    <name evidence="2" type="ORF">HDF17_000254</name>
</gene>
<organism evidence="2 3">
    <name type="scientific">Granulicella arctica</name>
    <dbReference type="NCBI Taxonomy" id="940613"/>
    <lineage>
        <taxon>Bacteria</taxon>
        <taxon>Pseudomonadati</taxon>
        <taxon>Acidobacteriota</taxon>
        <taxon>Terriglobia</taxon>
        <taxon>Terriglobales</taxon>
        <taxon>Acidobacteriaceae</taxon>
        <taxon>Granulicella</taxon>
    </lineage>
</organism>
<accession>A0A7Y9TJ66</accession>
<evidence type="ECO:0000313" key="3">
    <source>
        <dbReference type="Proteomes" id="UP000589520"/>
    </source>
</evidence>